<dbReference type="InterPro" id="IPR050815">
    <property type="entry name" value="TF_fung"/>
</dbReference>
<dbReference type="GO" id="GO:0006351">
    <property type="term" value="P:DNA-templated transcription"/>
    <property type="evidence" value="ECO:0007669"/>
    <property type="project" value="InterPro"/>
</dbReference>
<reference evidence="7 8" key="1">
    <citation type="submission" date="2014-04" db="EMBL/GenBank/DDBJ databases">
        <authorList>
            <consortium name="DOE Joint Genome Institute"/>
            <person name="Kuo A."/>
            <person name="Tarkka M."/>
            <person name="Buscot F."/>
            <person name="Kohler A."/>
            <person name="Nagy L.G."/>
            <person name="Floudas D."/>
            <person name="Copeland A."/>
            <person name="Barry K.W."/>
            <person name="Cichocki N."/>
            <person name="Veneault-Fourrey C."/>
            <person name="LaButti K."/>
            <person name="Lindquist E.A."/>
            <person name="Lipzen A."/>
            <person name="Lundell T."/>
            <person name="Morin E."/>
            <person name="Murat C."/>
            <person name="Sun H."/>
            <person name="Tunlid A."/>
            <person name="Henrissat B."/>
            <person name="Grigoriev I.V."/>
            <person name="Hibbett D.S."/>
            <person name="Martin F."/>
            <person name="Nordberg H.P."/>
            <person name="Cantor M.N."/>
            <person name="Hua S.X."/>
        </authorList>
    </citation>
    <scope>NUCLEOTIDE SEQUENCE [LARGE SCALE GENOMIC DNA]</scope>
    <source>
        <strain evidence="7 8">F 1598</strain>
    </source>
</reference>
<dbReference type="EMBL" id="KN833003">
    <property type="protein sequence ID" value="KIM80551.1"/>
    <property type="molecule type" value="Genomic_DNA"/>
</dbReference>
<keyword evidence="5" id="KW-0539">Nucleus</keyword>
<evidence type="ECO:0000256" key="4">
    <source>
        <dbReference type="ARBA" id="ARBA00023163"/>
    </source>
</evidence>
<organism evidence="7 8">
    <name type="scientific">Piloderma croceum (strain F 1598)</name>
    <dbReference type="NCBI Taxonomy" id="765440"/>
    <lineage>
        <taxon>Eukaryota</taxon>
        <taxon>Fungi</taxon>
        <taxon>Dikarya</taxon>
        <taxon>Basidiomycota</taxon>
        <taxon>Agaricomycotina</taxon>
        <taxon>Agaricomycetes</taxon>
        <taxon>Agaricomycetidae</taxon>
        <taxon>Atheliales</taxon>
        <taxon>Atheliaceae</taxon>
        <taxon>Piloderma</taxon>
    </lineage>
</organism>
<dbReference type="OrthoDB" id="2309723at2759"/>
<gene>
    <name evidence="7" type="ORF">PILCRDRAFT_822285</name>
</gene>
<dbReference type="Pfam" id="PF04082">
    <property type="entry name" value="Fungal_trans"/>
    <property type="match status" value="1"/>
</dbReference>
<evidence type="ECO:0000256" key="1">
    <source>
        <dbReference type="ARBA" id="ARBA00004123"/>
    </source>
</evidence>
<dbReference type="HOGENOM" id="CLU_022337_1_0_1"/>
<dbReference type="InterPro" id="IPR007219">
    <property type="entry name" value="XnlR_reg_dom"/>
</dbReference>
<dbReference type="PANTHER" id="PTHR47338:SF29">
    <property type="entry name" value="ZN(2)-C6 FUNGAL-TYPE DOMAIN-CONTAINING PROTEIN"/>
    <property type="match status" value="1"/>
</dbReference>
<keyword evidence="3" id="KW-0805">Transcription regulation</keyword>
<keyword evidence="2" id="KW-0479">Metal-binding</keyword>
<evidence type="ECO:0000256" key="5">
    <source>
        <dbReference type="ARBA" id="ARBA00023242"/>
    </source>
</evidence>
<dbReference type="InParanoid" id="A0A0C3FLY2"/>
<dbReference type="CDD" id="cd12148">
    <property type="entry name" value="fungal_TF_MHR"/>
    <property type="match status" value="1"/>
</dbReference>
<proteinExistence type="predicted"/>
<dbReference type="GO" id="GO:0003677">
    <property type="term" value="F:DNA binding"/>
    <property type="evidence" value="ECO:0007669"/>
    <property type="project" value="InterPro"/>
</dbReference>
<comment type="subcellular location">
    <subcellularLocation>
        <location evidence="1">Nucleus</location>
    </subcellularLocation>
</comment>
<feature type="domain" description="Xylanolytic transcriptional activator regulatory" evidence="6">
    <location>
        <begin position="12"/>
        <end position="161"/>
    </location>
</feature>
<evidence type="ECO:0000313" key="7">
    <source>
        <dbReference type="EMBL" id="KIM80551.1"/>
    </source>
</evidence>
<dbReference type="AlphaFoldDB" id="A0A0C3FLY2"/>
<dbReference type="Proteomes" id="UP000054166">
    <property type="component" value="Unassembled WGS sequence"/>
</dbReference>
<evidence type="ECO:0000259" key="6">
    <source>
        <dbReference type="Pfam" id="PF04082"/>
    </source>
</evidence>
<evidence type="ECO:0000256" key="2">
    <source>
        <dbReference type="ARBA" id="ARBA00022723"/>
    </source>
</evidence>
<dbReference type="GO" id="GO:0005634">
    <property type="term" value="C:nucleus"/>
    <property type="evidence" value="ECO:0007669"/>
    <property type="project" value="UniProtKB-SubCell"/>
</dbReference>
<name>A0A0C3FLY2_PILCF</name>
<protein>
    <recommendedName>
        <fullName evidence="6">Xylanolytic transcriptional activator regulatory domain-containing protein</fullName>
    </recommendedName>
</protein>
<evidence type="ECO:0000313" key="8">
    <source>
        <dbReference type="Proteomes" id="UP000054166"/>
    </source>
</evidence>
<dbReference type="STRING" id="765440.A0A0C3FLY2"/>
<accession>A0A0C3FLY2</accession>
<sequence length="406" mass="44422">MLPLPLGHPYRPSAALLTTVYLWGLHLSRSDALREREPAFLSRALQHTSNALSGLHPQQFLHALQAEILLAYYFFQNGRFLEGKYHSSAAASLAISGGLNKIRSAGDSSSTASFVDDRSAVLPPPRDAVDEGERINGFWTALVLDKCWSVALGSTSNFTDVNVLGTRIDTPWPLDNSAYEQGHLQPDVLSSSTVQKFMSGTLNLEEGRFSAHAIHAQAALLFERATHVAAQWKTDISPIEATAFRADFVALDKLMDNFQNYLPPIDQFQPLTTHDTRDLLVTFSLAYAATIQLHKNFSSRNANSNTKCLAATSALVKLLDNANLSEAVYVNPIMGTLLMVACQVLITEVLRLRTHRSTSATGFPVRDESQLISSVQSVMGTMATLAVNCPIITFQVAKVQEAYATI</sequence>
<dbReference type="GO" id="GO:0008270">
    <property type="term" value="F:zinc ion binding"/>
    <property type="evidence" value="ECO:0007669"/>
    <property type="project" value="InterPro"/>
</dbReference>
<keyword evidence="8" id="KW-1185">Reference proteome</keyword>
<dbReference type="PANTHER" id="PTHR47338">
    <property type="entry name" value="ZN(II)2CYS6 TRANSCRIPTION FACTOR (EUROFUNG)-RELATED"/>
    <property type="match status" value="1"/>
</dbReference>
<keyword evidence="4" id="KW-0804">Transcription</keyword>
<evidence type="ECO:0000256" key="3">
    <source>
        <dbReference type="ARBA" id="ARBA00023015"/>
    </source>
</evidence>
<reference evidence="8" key="2">
    <citation type="submission" date="2015-01" db="EMBL/GenBank/DDBJ databases">
        <title>Evolutionary Origins and Diversification of the Mycorrhizal Mutualists.</title>
        <authorList>
            <consortium name="DOE Joint Genome Institute"/>
            <consortium name="Mycorrhizal Genomics Consortium"/>
            <person name="Kohler A."/>
            <person name="Kuo A."/>
            <person name="Nagy L.G."/>
            <person name="Floudas D."/>
            <person name="Copeland A."/>
            <person name="Barry K.W."/>
            <person name="Cichocki N."/>
            <person name="Veneault-Fourrey C."/>
            <person name="LaButti K."/>
            <person name="Lindquist E.A."/>
            <person name="Lipzen A."/>
            <person name="Lundell T."/>
            <person name="Morin E."/>
            <person name="Murat C."/>
            <person name="Riley R."/>
            <person name="Ohm R."/>
            <person name="Sun H."/>
            <person name="Tunlid A."/>
            <person name="Henrissat B."/>
            <person name="Grigoriev I.V."/>
            <person name="Hibbett D.S."/>
            <person name="Martin F."/>
        </authorList>
    </citation>
    <scope>NUCLEOTIDE SEQUENCE [LARGE SCALE GENOMIC DNA]</scope>
    <source>
        <strain evidence="8">F 1598</strain>
    </source>
</reference>
<dbReference type="GO" id="GO:0000981">
    <property type="term" value="F:DNA-binding transcription factor activity, RNA polymerase II-specific"/>
    <property type="evidence" value="ECO:0007669"/>
    <property type="project" value="InterPro"/>
</dbReference>